<dbReference type="Proteomes" id="UP000270094">
    <property type="component" value="Unassembled WGS sequence"/>
</dbReference>
<evidence type="ECO:0000313" key="2">
    <source>
        <dbReference type="Proteomes" id="UP000270094"/>
    </source>
</evidence>
<sequence length="90" mass="10325">MVENLSRSKSRLVKLLTNSDNLQIEPHFGTKRVSRPLQFIEDEERAIEELTQLYRENVGDEVVVRVERCANSADAAAQCPVWTNTPHFRA</sequence>
<gene>
    <name evidence="1" type="ORF">SVUK_LOCUS9150</name>
</gene>
<reference evidence="1 2" key="1">
    <citation type="submission" date="2018-11" db="EMBL/GenBank/DDBJ databases">
        <authorList>
            <consortium name="Pathogen Informatics"/>
        </authorList>
    </citation>
    <scope>NUCLEOTIDE SEQUENCE [LARGE SCALE GENOMIC DNA]</scope>
</reference>
<protein>
    <submittedName>
        <fullName evidence="1">Uncharacterized protein</fullName>
    </submittedName>
</protein>
<organism evidence="1 2">
    <name type="scientific">Strongylus vulgaris</name>
    <name type="common">Blood worm</name>
    <dbReference type="NCBI Taxonomy" id="40348"/>
    <lineage>
        <taxon>Eukaryota</taxon>
        <taxon>Metazoa</taxon>
        <taxon>Ecdysozoa</taxon>
        <taxon>Nematoda</taxon>
        <taxon>Chromadorea</taxon>
        <taxon>Rhabditida</taxon>
        <taxon>Rhabditina</taxon>
        <taxon>Rhabditomorpha</taxon>
        <taxon>Strongyloidea</taxon>
        <taxon>Strongylidae</taxon>
        <taxon>Strongylus</taxon>
    </lineage>
</organism>
<name>A0A3P7L426_STRVU</name>
<keyword evidence="2" id="KW-1185">Reference proteome</keyword>
<proteinExistence type="predicted"/>
<dbReference type="OrthoDB" id="5835107at2759"/>
<dbReference type="EMBL" id="UYYB01034422">
    <property type="protein sequence ID" value="VDM74152.1"/>
    <property type="molecule type" value="Genomic_DNA"/>
</dbReference>
<accession>A0A3P7L426</accession>
<dbReference type="AlphaFoldDB" id="A0A3P7L426"/>
<evidence type="ECO:0000313" key="1">
    <source>
        <dbReference type="EMBL" id="VDM74152.1"/>
    </source>
</evidence>